<sequence length="853" mass="94938">MAAVSCPLQRTLSRSGSPQPGNTPLLCREPLWVLSVQRYERDHTFSLYFPQAITASNSLYDATLTDGDCRLRVTLDPRLNRLVERNVFRCGAQLQHVTFLPWLASEEQEEEPWSRTYRVVSVDVSEVGWEGLEAGVPAERLVWFGAPLGHSAEMAPSLLPLRARRCCYLALWNNQDPYGALWTGAEACNSTQTASDSEEHTQECVRPTVTLRELQEDYVSRVGVASVRRVRANRTRRVARGMLVVRVLNKSRLMYYGKSDSNCECPYKAVLEVCDASGCVCPCVFWNSLCLCWYMKLLPGQLLMIRGYRVKEMYDTRATEQQKIEISLNSRNPAAQISILSESSLSAEVRLPCPSYLFCSGKELLSCPPGNVCDVIGLVVFSGRPERIKSKVGQEAELLEYQWLRLEDGTSAQPVMIKLFSTSQPEIYKKIHPLSVVVVTRLLLVKASSSFYLTNTSYTQVYSTGSGHHSTMPYRKLHPVRQFVQWLQSLDDREVLSRSVVGGFFVYPLPPVSLEILMKNRTGELGLLTGVELKREVEQLQYRERRCFFIQATVIMVTYCRKGGEDQCLVWTDKHAASSPRPSLRPLAPPPRPSPSPGSSIKLSPRLLMLKTGLGLGNGASPKRRLFSTIGPPTKRLTLFSDPEVETDIDGSLWEASMEFLEADDEDDDEEQEDSQPLLTAPSSPGLLTNGVRLGLAHIAMETLPLQYCPVTWEEQAFALGMQTGEFQKLPQCPRSLEKYTPARSYTNTGHYTFTMRALSDGGMIDAVFLPGSAAPCTTSGPSLLSGPSHSNQWSSILTHGGFSPHTPPPAPADLIATASQLANQRLVCVLETCLLEGDRVEFVLSRAYPLRG</sequence>
<dbReference type="EMBL" id="JAGEUA010000007">
    <property type="protein sequence ID" value="KAL0970779.1"/>
    <property type="molecule type" value="Genomic_DNA"/>
</dbReference>
<dbReference type="AlphaFoldDB" id="A0ABD0WGG5"/>
<name>A0ABD0WGG5_UMBPY</name>
<accession>A0ABD0WGG5</accession>
<dbReference type="PANTHER" id="PTHR14944">
    <property type="entry name" value="RPA-RELATED PROTEIN RADX"/>
    <property type="match status" value="1"/>
</dbReference>
<keyword evidence="3" id="KW-1185">Reference proteome</keyword>
<organism evidence="2 3">
    <name type="scientific">Umbra pygmaea</name>
    <name type="common">Eastern mudminnow</name>
    <dbReference type="NCBI Taxonomy" id="75934"/>
    <lineage>
        <taxon>Eukaryota</taxon>
        <taxon>Metazoa</taxon>
        <taxon>Chordata</taxon>
        <taxon>Craniata</taxon>
        <taxon>Vertebrata</taxon>
        <taxon>Euteleostomi</taxon>
        <taxon>Actinopterygii</taxon>
        <taxon>Neopterygii</taxon>
        <taxon>Teleostei</taxon>
        <taxon>Protacanthopterygii</taxon>
        <taxon>Esociformes</taxon>
        <taxon>Umbridae</taxon>
        <taxon>Umbra</taxon>
    </lineage>
</organism>
<protein>
    <recommendedName>
        <fullName evidence="4">CST complex subunit CTC1</fullName>
    </recommendedName>
</protein>
<dbReference type="InterPro" id="IPR040893">
    <property type="entry name" value="RADX"/>
</dbReference>
<feature type="region of interest" description="Disordered" evidence="1">
    <location>
        <begin position="663"/>
        <end position="684"/>
    </location>
</feature>
<evidence type="ECO:0000313" key="2">
    <source>
        <dbReference type="EMBL" id="KAL0970779.1"/>
    </source>
</evidence>
<comment type="caution">
    <text evidence="2">The sequence shown here is derived from an EMBL/GenBank/DDBJ whole genome shotgun (WGS) entry which is preliminary data.</text>
</comment>
<dbReference type="SUPFAM" id="SSF50249">
    <property type="entry name" value="Nucleic acid-binding proteins"/>
    <property type="match status" value="1"/>
</dbReference>
<dbReference type="Proteomes" id="UP001557470">
    <property type="component" value="Unassembled WGS sequence"/>
</dbReference>
<proteinExistence type="predicted"/>
<feature type="compositionally biased region" description="Polar residues" evidence="1">
    <location>
        <begin position="8"/>
        <end position="21"/>
    </location>
</feature>
<feature type="compositionally biased region" description="Pro residues" evidence="1">
    <location>
        <begin position="587"/>
        <end position="596"/>
    </location>
</feature>
<evidence type="ECO:0000256" key="1">
    <source>
        <dbReference type="SAM" id="MobiDB-lite"/>
    </source>
</evidence>
<evidence type="ECO:0008006" key="4">
    <source>
        <dbReference type="Google" id="ProtNLM"/>
    </source>
</evidence>
<dbReference type="Pfam" id="PF17659">
    <property type="entry name" value="RADX"/>
    <property type="match status" value="2"/>
</dbReference>
<gene>
    <name evidence="2" type="ORF">UPYG_G00247300</name>
</gene>
<dbReference type="InterPro" id="IPR012340">
    <property type="entry name" value="NA-bd_OB-fold"/>
</dbReference>
<feature type="compositionally biased region" description="Acidic residues" evidence="1">
    <location>
        <begin position="663"/>
        <end position="674"/>
    </location>
</feature>
<feature type="compositionally biased region" description="Polar residues" evidence="1">
    <location>
        <begin position="675"/>
        <end position="684"/>
    </location>
</feature>
<feature type="region of interest" description="Disordered" evidence="1">
    <location>
        <begin position="1"/>
        <end position="21"/>
    </location>
</feature>
<feature type="region of interest" description="Disordered" evidence="1">
    <location>
        <begin position="577"/>
        <end position="602"/>
    </location>
</feature>
<dbReference type="PANTHER" id="PTHR14944:SF3">
    <property type="entry name" value="SI:CH73-71D17.2"/>
    <property type="match status" value="1"/>
</dbReference>
<feature type="compositionally biased region" description="Low complexity" evidence="1">
    <location>
        <begin position="577"/>
        <end position="586"/>
    </location>
</feature>
<evidence type="ECO:0000313" key="3">
    <source>
        <dbReference type="Proteomes" id="UP001557470"/>
    </source>
</evidence>
<reference evidence="2 3" key="1">
    <citation type="submission" date="2024-06" db="EMBL/GenBank/DDBJ databases">
        <authorList>
            <person name="Pan Q."/>
            <person name="Wen M."/>
            <person name="Jouanno E."/>
            <person name="Zahm M."/>
            <person name="Klopp C."/>
            <person name="Cabau C."/>
            <person name="Louis A."/>
            <person name="Berthelot C."/>
            <person name="Parey E."/>
            <person name="Roest Crollius H."/>
            <person name="Montfort J."/>
            <person name="Robinson-Rechavi M."/>
            <person name="Bouchez O."/>
            <person name="Lampietro C."/>
            <person name="Lopez Roques C."/>
            <person name="Donnadieu C."/>
            <person name="Postlethwait J."/>
            <person name="Bobe J."/>
            <person name="Verreycken H."/>
            <person name="Guiguen Y."/>
        </authorList>
    </citation>
    <scope>NUCLEOTIDE SEQUENCE [LARGE SCALE GENOMIC DNA]</scope>
    <source>
        <strain evidence="2">Up_M1</strain>
        <tissue evidence="2">Testis</tissue>
    </source>
</reference>